<feature type="region of interest" description="Disordered" evidence="1">
    <location>
        <begin position="1"/>
        <end position="33"/>
    </location>
</feature>
<organism evidence="2">
    <name type="scientific">Tanacetum cinerariifolium</name>
    <name type="common">Dalmatian daisy</name>
    <name type="synonym">Chrysanthemum cinerariifolium</name>
    <dbReference type="NCBI Taxonomy" id="118510"/>
    <lineage>
        <taxon>Eukaryota</taxon>
        <taxon>Viridiplantae</taxon>
        <taxon>Streptophyta</taxon>
        <taxon>Embryophyta</taxon>
        <taxon>Tracheophyta</taxon>
        <taxon>Spermatophyta</taxon>
        <taxon>Magnoliopsida</taxon>
        <taxon>eudicotyledons</taxon>
        <taxon>Gunneridae</taxon>
        <taxon>Pentapetalae</taxon>
        <taxon>asterids</taxon>
        <taxon>campanulids</taxon>
        <taxon>Asterales</taxon>
        <taxon>Asteraceae</taxon>
        <taxon>Asteroideae</taxon>
        <taxon>Anthemideae</taxon>
        <taxon>Anthemidinae</taxon>
        <taxon>Tanacetum</taxon>
    </lineage>
</organism>
<evidence type="ECO:0000256" key="1">
    <source>
        <dbReference type="SAM" id="MobiDB-lite"/>
    </source>
</evidence>
<feature type="non-terminal residue" evidence="2">
    <location>
        <position position="1"/>
    </location>
</feature>
<feature type="region of interest" description="Disordered" evidence="1">
    <location>
        <begin position="165"/>
        <end position="188"/>
    </location>
</feature>
<reference evidence="2" key="1">
    <citation type="journal article" date="2019" name="Sci. Rep.">
        <title>Draft genome of Tanacetum cinerariifolium, the natural source of mosquito coil.</title>
        <authorList>
            <person name="Yamashiro T."/>
            <person name="Shiraishi A."/>
            <person name="Satake H."/>
            <person name="Nakayama K."/>
        </authorList>
    </citation>
    <scope>NUCLEOTIDE SEQUENCE</scope>
</reference>
<comment type="caution">
    <text evidence="2">The sequence shown here is derived from an EMBL/GenBank/DDBJ whole genome shotgun (WGS) entry which is preliminary data.</text>
</comment>
<accession>A0A699IEL0</accession>
<sequence>TSSGSGPRCQETMRDATAQTRRVKRLEKKKKSRTHGLKILYKVGLSTRMELSAEEQSLDEEDASKHGRNIADIDVDAKTTLVDETTEDQGRYNDQEMFDTEVLNDEEVVIKKAVAVKEVDAAQDQVSVATTTTAKDLTVDDITLAKVLKALKTSKPKITGIVVRDHEEPSKSKTTTTPTSVADSTRPKAKGIVMKEHSEETTTTILIPTQDLQQESTKKQKVYDDQEAAELKRCLEIVPDDEDEVTINDTPLSFKSPTIIDYKIHKEGRKSYFQIIRADGSSQMYYTFSKMLKNFNREDLKLLWSIVKARFEKVQPVNDLDCYLLHTLKSMFEHHVEDSVWKNQQGLAKVKNWKLIDSCGVHCVSMQNTAYYLLVEKMYPLTNYTLTQMLNDVRLQVNYEVKMAYDLPILKLEDSENEHQVLGRIVGIKNLHEVTAVDPQD</sequence>
<evidence type="ECO:0000313" key="2">
    <source>
        <dbReference type="EMBL" id="GEZ54497.1"/>
    </source>
</evidence>
<name>A0A699IEL0_TANCI</name>
<proteinExistence type="predicted"/>
<dbReference type="AlphaFoldDB" id="A0A699IEL0"/>
<protein>
    <submittedName>
        <fullName evidence="2">Uncharacterized protein</fullName>
    </submittedName>
</protein>
<dbReference type="EMBL" id="BKCJ010291996">
    <property type="protein sequence ID" value="GEZ54497.1"/>
    <property type="molecule type" value="Genomic_DNA"/>
</dbReference>
<feature type="compositionally biased region" description="Basic residues" evidence="1">
    <location>
        <begin position="21"/>
        <end position="33"/>
    </location>
</feature>
<gene>
    <name evidence="2" type="ORF">Tci_526470</name>
</gene>